<dbReference type="PANTHER" id="PTHR31793:SF24">
    <property type="entry name" value="LONG-CHAIN ACYL-COA THIOESTERASE FADM"/>
    <property type="match status" value="1"/>
</dbReference>
<dbReference type="Gene3D" id="3.10.129.10">
    <property type="entry name" value="Hotdog Thioesterase"/>
    <property type="match status" value="1"/>
</dbReference>
<protein>
    <submittedName>
        <fullName evidence="1">Thioesterase</fullName>
    </submittedName>
</protein>
<accession>A0ABQ6IPD9</accession>
<comment type="caution">
    <text evidence="1">The sequence shown here is derived from an EMBL/GenBank/DDBJ whole genome shotgun (WGS) entry which is preliminary data.</text>
</comment>
<dbReference type="CDD" id="cd00586">
    <property type="entry name" value="4HBT"/>
    <property type="match status" value="1"/>
</dbReference>
<dbReference type="InterPro" id="IPR029069">
    <property type="entry name" value="HotDog_dom_sf"/>
</dbReference>
<proteinExistence type="predicted"/>
<dbReference type="Pfam" id="PF13279">
    <property type="entry name" value="4HBT_2"/>
    <property type="match status" value="1"/>
</dbReference>
<dbReference type="EMBL" id="BSUO01000001">
    <property type="protein sequence ID" value="GMA39077.1"/>
    <property type="molecule type" value="Genomic_DNA"/>
</dbReference>
<evidence type="ECO:0000313" key="1">
    <source>
        <dbReference type="EMBL" id="GMA39077.1"/>
    </source>
</evidence>
<dbReference type="InterPro" id="IPR050563">
    <property type="entry name" value="4-hydroxybenzoyl-CoA_TE"/>
</dbReference>
<gene>
    <name evidence="1" type="ORF">GCM10025883_11220</name>
</gene>
<keyword evidence="2" id="KW-1185">Reference proteome</keyword>
<evidence type="ECO:0000313" key="2">
    <source>
        <dbReference type="Proteomes" id="UP001157126"/>
    </source>
</evidence>
<dbReference type="RefSeq" id="WP_284303066.1">
    <property type="nucleotide sequence ID" value="NZ_BSUO01000001.1"/>
</dbReference>
<name>A0ABQ6IPD9_9MICO</name>
<organism evidence="1 2">
    <name type="scientific">Mobilicoccus caccae</name>
    <dbReference type="NCBI Taxonomy" id="1859295"/>
    <lineage>
        <taxon>Bacteria</taxon>
        <taxon>Bacillati</taxon>
        <taxon>Actinomycetota</taxon>
        <taxon>Actinomycetes</taxon>
        <taxon>Micrococcales</taxon>
        <taxon>Dermatophilaceae</taxon>
        <taxon>Mobilicoccus</taxon>
    </lineage>
</organism>
<reference evidence="2" key="1">
    <citation type="journal article" date="2019" name="Int. J. Syst. Evol. Microbiol.">
        <title>The Global Catalogue of Microorganisms (GCM) 10K type strain sequencing project: providing services to taxonomists for standard genome sequencing and annotation.</title>
        <authorList>
            <consortium name="The Broad Institute Genomics Platform"/>
            <consortium name="The Broad Institute Genome Sequencing Center for Infectious Disease"/>
            <person name="Wu L."/>
            <person name="Ma J."/>
        </authorList>
    </citation>
    <scope>NUCLEOTIDE SEQUENCE [LARGE SCALE GENOMIC DNA]</scope>
    <source>
        <strain evidence="2">NBRC 113072</strain>
    </source>
</reference>
<dbReference type="PANTHER" id="PTHR31793">
    <property type="entry name" value="4-HYDROXYBENZOYL-COA THIOESTERASE FAMILY MEMBER"/>
    <property type="match status" value="1"/>
</dbReference>
<dbReference type="Proteomes" id="UP001157126">
    <property type="component" value="Unassembled WGS sequence"/>
</dbReference>
<dbReference type="SUPFAM" id="SSF54637">
    <property type="entry name" value="Thioesterase/thiol ester dehydrase-isomerase"/>
    <property type="match status" value="1"/>
</dbReference>
<sequence length="150" mass="16611">MSAPHLVEISLRWSDMDALGHINNATFLTLIEQARIEALSAWFDGSPIVGSGFLVAGQEIDYLAQLRYRPTPVEIAVWCSKIGASSFEVASEVRDPASAGRERYAVSATAVVRFDPEAGHPRRLVEAERAVLERYSGESAPLRRRVRSER</sequence>